<gene>
    <name evidence="16" type="ORF">HOO65_030765</name>
</gene>
<evidence type="ECO:0000259" key="15">
    <source>
        <dbReference type="PROSITE" id="PS51044"/>
    </source>
</evidence>
<keyword evidence="17" id="KW-1185">Reference proteome</keyword>
<comment type="catalytic activity">
    <reaction evidence="1">
        <text>Hydrolysis of DNA containing ring-opened 7-methylguanine residues, releasing 2,6-diamino-4-hydroxy-5-(N-methyl)formamidopyrimidine.</text>
        <dbReference type="EC" id="3.2.2.23"/>
    </reaction>
</comment>
<keyword evidence="9" id="KW-0234">DNA repair</keyword>
<evidence type="ECO:0000256" key="8">
    <source>
        <dbReference type="ARBA" id="ARBA00023125"/>
    </source>
</evidence>
<keyword evidence="8" id="KW-0238">DNA-binding</keyword>
<dbReference type="InterPro" id="IPR012319">
    <property type="entry name" value="FPG_cat"/>
</dbReference>
<feature type="region of interest" description="Disordered" evidence="14">
    <location>
        <begin position="519"/>
        <end position="538"/>
    </location>
</feature>
<evidence type="ECO:0000256" key="1">
    <source>
        <dbReference type="ARBA" id="ARBA00001668"/>
    </source>
</evidence>
<evidence type="ECO:0000313" key="16">
    <source>
        <dbReference type="EMBL" id="KAL2889264.1"/>
    </source>
</evidence>
<keyword evidence="6" id="KW-0378">Hydrolase</keyword>
<dbReference type="PANTHER" id="PTHR22993:SF9">
    <property type="entry name" value="FORMAMIDOPYRIMIDINE-DNA GLYCOSYLASE"/>
    <property type="match status" value="1"/>
</dbReference>
<dbReference type="Gene3D" id="3.20.190.10">
    <property type="entry name" value="MutM-like, N-terminal"/>
    <property type="match status" value="1"/>
</dbReference>
<feature type="region of interest" description="Disordered" evidence="14">
    <location>
        <begin position="719"/>
        <end position="763"/>
    </location>
</feature>
<protein>
    <submittedName>
        <fullName evidence="16">Formamidopyrimidine-DNA glycosylase</fullName>
    </submittedName>
</protein>
<evidence type="ECO:0000256" key="11">
    <source>
        <dbReference type="ARBA" id="ARBA00023268"/>
    </source>
</evidence>
<dbReference type="PANTHER" id="PTHR22993">
    <property type="entry name" value="FORMAMIDOPYRIMIDINE-DNA GLYCOSYLASE"/>
    <property type="match status" value="1"/>
</dbReference>
<evidence type="ECO:0000313" key="17">
    <source>
        <dbReference type="Proteomes" id="UP001610728"/>
    </source>
</evidence>
<comment type="caution">
    <text evidence="16">The sequence shown here is derived from an EMBL/GenBank/DDBJ whole genome shotgun (WGS) entry which is preliminary data.</text>
</comment>
<dbReference type="Pfam" id="PF06831">
    <property type="entry name" value="H2TH"/>
    <property type="match status" value="1"/>
</dbReference>
<evidence type="ECO:0000256" key="6">
    <source>
        <dbReference type="ARBA" id="ARBA00022801"/>
    </source>
</evidence>
<feature type="domain" description="SP-RING-type" evidence="15">
    <location>
        <begin position="638"/>
        <end position="729"/>
    </location>
</feature>
<evidence type="ECO:0000256" key="4">
    <source>
        <dbReference type="ARBA" id="ARBA00022763"/>
    </source>
</evidence>
<reference evidence="16 17" key="1">
    <citation type="submission" date="2020-05" db="EMBL/GenBank/DDBJ databases">
        <title>Ceratocystis lukuohia genome.</title>
        <authorList>
            <person name="Harrington T.C."/>
            <person name="Kim K."/>
            <person name="Mayers C.G."/>
        </authorList>
    </citation>
    <scope>NUCLEOTIDE SEQUENCE [LARGE SCALE GENOMIC DNA]</scope>
    <source>
        <strain evidence="16 17">C4212</strain>
    </source>
</reference>
<name>A0ABR4MM48_9PEZI</name>
<dbReference type="CDD" id="cd16651">
    <property type="entry name" value="SPL-RING_NSE2"/>
    <property type="match status" value="1"/>
</dbReference>
<dbReference type="Gene3D" id="1.10.8.50">
    <property type="match status" value="1"/>
</dbReference>
<evidence type="ECO:0000256" key="13">
    <source>
        <dbReference type="PROSITE-ProRule" id="PRU00452"/>
    </source>
</evidence>
<feature type="region of interest" description="Disordered" evidence="14">
    <location>
        <begin position="416"/>
        <end position="449"/>
    </location>
</feature>
<feature type="compositionally biased region" description="Acidic residues" evidence="14">
    <location>
        <begin position="729"/>
        <end position="742"/>
    </location>
</feature>
<dbReference type="InterPro" id="IPR035937">
    <property type="entry name" value="FPG_N"/>
</dbReference>
<dbReference type="GeneID" id="98117582"/>
<dbReference type="Pfam" id="PF01149">
    <property type="entry name" value="Fapy_DNA_glyco"/>
    <property type="match status" value="1"/>
</dbReference>
<keyword evidence="5 13" id="KW-0863">Zinc-finger</keyword>
<dbReference type="SMART" id="SM01232">
    <property type="entry name" value="H2TH"/>
    <property type="match status" value="1"/>
</dbReference>
<evidence type="ECO:0000256" key="5">
    <source>
        <dbReference type="ARBA" id="ARBA00022771"/>
    </source>
</evidence>
<dbReference type="InterPro" id="IPR004181">
    <property type="entry name" value="Znf_MIZ"/>
</dbReference>
<dbReference type="InterPro" id="IPR010979">
    <property type="entry name" value="Ribosomal_uS13-like_H2TH"/>
</dbReference>
<dbReference type="SUPFAM" id="SSF57850">
    <property type="entry name" value="RING/U-box"/>
    <property type="match status" value="1"/>
</dbReference>
<feature type="compositionally biased region" description="Basic and acidic residues" evidence="14">
    <location>
        <begin position="254"/>
        <end position="269"/>
    </location>
</feature>
<accession>A0ABR4MM48</accession>
<evidence type="ECO:0000256" key="2">
    <source>
        <dbReference type="ARBA" id="ARBA00009409"/>
    </source>
</evidence>
<keyword evidence="11" id="KW-0511">Multifunctional enzyme</keyword>
<proteinExistence type="inferred from homology"/>
<evidence type="ECO:0000256" key="14">
    <source>
        <dbReference type="SAM" id="MobiDB-lite"/>
    </source>
</evidence>
<dbReference type="SUPFAM" id="SSF46946">
    <property type="entry name" value="S13-like H2TH domain"/>
    <property type="match status" value="1"/>
</dbReference>
<evidence type="ECO:0000256" key="7">
    <source>
        <dbReference type="ARBA" id="ARBA00022833"/>
    </source>
</evidence>
<dbReference type="SUPFAM" id="SSF81624">
    <property type="entry name" value="N-terminal domain of MutM-like DNA repair proteins"/>
    <property type="match status" value="1"/>
</dbReference>
<keyword evidence="7" id="KW-0862">Zinc</keyword>
<keyword evidence="3" id="KW-0479">Metal-binding</keyword>
<evidence type="ECO:0000256" key="12">
    <source>
        <dbReference type="ARBA" id="ARBA00023295"/>
    </source>
</evidence>
<organism evidence="16 17">
    <name type="scientific">Ceratocystis lukuohia</name>
    <dbReference type="NCBI Taxonomy" id="2019550"/>
    <lineage>
        <taxon>Eukaryota</taxon>
        <taxon>Fungi</taxon>
        <taxon>Dikarya</taxon>
        <taxon>Ascomycota</taxon>
        <taxon>Pezizomycotina</taxon>
        <taxon>Sordariomycetes</taxon>
        <taxon>Hypocreomycetidae</taxon>
        <taxon>Microascales</taxon>
        <taxon>Ceratocystidaceae</taxon>
        <taxon>Ceratocystis</taxon>
    </lineage>
</organism>
<sequence>MGNIFANSRLSLDSKKCVVMHLGMTGWVHIQGDKTAPESWYKRMKTGTDWPPKFWKFHLETKENTPVKIAYTNSRRIGQVIVVDGDSDSVRTKPPLDKLGLDPITDIVSVGWLQTQLAKRRCPIKAFLLDQSVLCGIGNWVADEVLYHARIHPEELCCNITEEVSVRLHQTIMFVCRLAIDKLADESLFPENWLFKHRWARGKHGPGPLPNGEPLALVTVGGRTSCFAPNCQLLIGKPAYKSTKIVTHAKAKKTAEKIQDEEPKAEVGPKDQSGAITNEGKPAKVSSRRKRPLIRDESADEADRLSLPRRRTRSSTKNLASKYFDSPRRSSGLRDQESDDDDMEPQRSNSRGLRYEEMAGPPNASSAEAMKKLVASRESQRIIEESRAAMDGINKAIAAVNDAMLSQRKNVVKIQRQAGGGNGGVDGEEKGLWGENEMEERDEYLANTQQKAESALQKLADSSIDLTTRAEVAFRQLIDVIAETEDFNLAMESAAEQVRVASRQREILEDEQARARAIREQQNEDGLEAEEASEDQKPVVNDGALEASEIAPFSPLKDTLLAAVHAKDGAYNSMSLYQRYATNNDYAAFRRQLHRSIYDDTREVPDKKHWFDEDGRPVLPTREALLGIESDTEMRNGSDDELVIQRVKQDFKCPLSLRELENPYGTSKCIHVFEKEAIFAYVAQSGGNATVQCPQSGCSATFTRSDLIPNQEVLIQLERRKRRRARDESDNEEEQEDADDYEYASINTTAIDVSMDVTKREPR</sequence>
<evidence type="ECO:0000256" key="10">
    <source>
        <dbReference type="ARBA" id="ARBA00023239"/>
    </source>
</evidence>
<dbReference type="PROSITE" id="PS51044">
    <property type="entry name" value="ZF_SP_RING"/>
    <property type="match status" value="1"/>
</dbReference>
<dbReference type="Proteomes" id="UP001610728">
    <property type="component" value="Unassembled WGS sequence"/>
</dbReference>
<keyword evidence="10" id="KW-0456">Lyase</keyword>
<dbReference type="RefSeq" id="XP_070860444.1">
    <property type="nucleotide sequence ID" value="XM_071001880.1"/>
</dbReference>
<dbReference type="EMBL" id="JABSNW010000003">
    <property type="protein sequence ID" value="KAL2889264.1"/>
    <property type="molecule type" value="Genomic_DNA"/>
</dbReference>
<feature type="compositionally biased region" description="Basic and acidic residues" evidence="14">
    <location>
        <begin position="325"/>
        <end position="336"/>
    </location>
</feature>
<keyword evidence="12" id="KW-0326">Glycosidase</keyword>
<comment type="similarity">
    <text evidence="2">Belongs to the FPG family.</text>
</comment>
<dbReference type="Pfam" id="PF11789">
    <property type="entry name" value="zf-Nse"/>
    <property type="match status" value="1"/>
</dbReference>
<feature type="compositionally biased region" description="Basic and acidic residues" evidence="14">
    <location>
        <begin position="293"/>
        <end position="306"/>
    </location>
</feature>
<dbReference type="InterPro" id="IPR013083">
    <property type="entry name" value="Znf_RING/FYVE/PHD"/>
</dbReference>
<evidence type="ECO:0000256" key="3">
    <source>
        <dbReference type="ARBA" id="ARBA00022723"/>
    </source>
</evidence>
<dbReference type="InterPro" id="IPR015886">
    <property type="entry name" value="H2TH_FPG"/>
</dbReference>
<feature type="region of interest" description="Disordered" evidence="14">
    <location>
        <begin position="254"/>
        <end position="372"/>
    </location>
</feature>
<evidence type="ECO:0000256" key="9">
    <source>
        <dbReference type="ARBA" id="ARBA00023204"/>
    </source>
</evidence>
<keyword evidence="4" id="KW-0227">DNA damage</keyword>
<dbReference type="Gene3D" id="3.30.40.10">
    <property type="entry name" value="Zinc/RING finger domain, C3HC4 (zinc finger)"/>
    <property type="match status" value="1"/>
</dbReference>
<feature type="compositionally biased region" description="Acidic residues" evidence="14">
    <location>
        <begin position="523"/>
        <end position="533"/>
    </location>
</feature>